<dbReference type="InterPro" id="IPR012337">
    <property type="entry name" value="RNaseH-like_sf"/>
</dbReference>
<evidence type="ECO:0000256" key="5">
    <source>
        <dbReference type="ARBA" id="ARBA00022842"/>
    </source>
</evidence>
<evidence type="ECO:0000256" key="4">
    <source>
        <dbReference type="ARBA" id="ARBA00022801"/>
    </source>
</evidence>
<keyword evidence="8" id="KW-0239">DNA-directed DNA polymerase</keyword>
<protein>
    <recommendedName>
        <fullName evidence="17">Mitochondrial protein</fullName>
    </recommendedName>
</protein>
<dbReference type="SUPFAM" id="SSF53098">
    <property type="entry name" value="Ribonuclease H-like"/>
    <property type="match status" value="1"/>
</dbReference>
<dbReference type="PANTHER" id="PTHR37984">
    <property type="entry name" value="PROTEIN CBG26694"/>
    <property type="match status" value="1"/>
</dbReference>
<keyword evidence="7" id="KW-0695">RNA-directed DNA polymerase</keyword>
<gene>
    <name evidence="15" type="ORF">KFK09_018280</name>
</gene>
<evidence type="ECO:0000256" key="9">
    <source>
        <dbReference type="ARBA" id="ARBA00023125"/>
    </source>
</evidence>
<dbReference type="SMR" id="A0A8T3AWJ0"/>
<evidence type="ECO:0000259" key="13">
    <source>
        <dbReference type="PROSITE" id="PS50878"/>
    </source>
</evidence>
<organism evidence="15 16">
    <name type="scientific">Dendrobium nobile</name>
    <name type="common">Orchid</name>
    <dbReference type="NCBI Taxonomy" id="94219"/>
    <lineage>
        <taxon>Eukaryota</taxon>
        <taxon>Viridiplantae</taxon>
        <taxon>Streptophyta</taxon>
        <taxon>Embryophyta</taxon>
        <taxon>Tracheophyta</taxon>
        <taxon>Spermatophyta</taxon>
        <taxon>Magnoliopsida</taxon>
        <taxon>Liliopsida</taxon>
        <taxon>Asparagales</taxon>
        <taxon>Orchidaceae</taxon>
        <taxon>Epidendroideae</taxon>
        <taxon>Malaxideae</taxon>
        <taxon>Dendrobiinae</taxon>
        <taxon>Dendrobium</taxon>
    </lineage>
</organism>
<dbReference type="FunFam" id="3.30.70.270:FF:000020">
    <property type="entry name" value="Transposon Tf2-6 polyprotein-like Protein"/>
    <property type="match status" value="1"/>
</dbReference>
<dbReference type="EMBL" id="JAGYWB010000013">
    <property type="protein sequence ID" value="KAI0500072.1"/>
    <property type="molecule type" value="Genomic_DNA"/>
</dbReference>
<dbReference type="OrthoDB" id="779668at2759"/>
<evidence type="ECO:0008006" key="17">
    <source>
        <dbReference type="Google" id="ProtNLM"/>
    </source>
</evidence>
<evidence type="ECO:0000256" key="3">
    <source>
        <dbReference type="ARBA" id="ARBA00022750"/>
    </source>
</evidence>
<dbReference type="GO" id="GO:0003964">
    <property type="term" value="F:RNA-directed DNA polymerase activity"/>
    <property type="evidence" value="ECO:0007669"/>
    <property type="project" value="UniProtKB-KW"/>
</dbReference>
<dbReference type="SUPFAM" id="SSF56672">
    <property type="entry name" value="DNA/RNA polymerases"/>
    <property type="match status" value="1"/>
</dbReference>
<dbReference type="InterPro" id="IPR001584">
    <property type="entry name" value="Integrase_cat-core"/>
</dbReference>
<dbReference type="InterPro" id="IPR041588">
    <property type="entry name" value="Integrase_H2C2"/>
</dbReference>
<dbReference type="PROSITE" id="PS50878">
    <property type="entry name" value="RT_POL"/>
    <property type="match status" value="1"/>
</dbReference>
<dbReference type="InterPro" id="IPR043128">
    <property type="entry name" value="Rev_trsase/Diguanyl_cyclase"/>
</dbReference>
<keyword evidence="10" id="KW-0233">DNA recombination</keyword>
<reference evidence="15" key="1">
    <citation type="journal article" date="2022" name="Front. Genet.">
        <title>Chromosome-Scale Assembly of the Dendrobium nobile Genome Provides Insights Into the Molecular Mechanism of the Biosynthesis of the Medicinal Active Ingredient of Dendrobium.</title>
        <authorList>
            <person name="Xu Q."/>
            <person name="Niu S.-C."/>
            <person name="Li K.-L."/>
            <person name="Zheng P.-J."/>
            <person name="Zhang X.-J."/>
            <person name="Jia Y."/>
            <person name="Liu Y."/>
            <person name="Niu Y.-X."/>
            <person name="Yu L.-H."/>
            <person name="Chen D.-F."/>
            <person name="Zhang G.-Q."/>
        </authorList>
    </citation>
    <scope>NUCLEOTIDE SEQUENCE</scope>
    <source>
        <tissue evidence="15">Leaf</tissue>
    </source>
</reference>
<dbReference type="Proteomes" id="UP000829196">
    <property type="component" value="Unassembled WGS sequence"/>
</dbReference>
<keyword evidence="4" id="KW-0378">Hydrolase</keyword>
<dbReference type="GO" id="GO:0004190">
    <property type="term" value="F:aspartic-type endopeptidase activity"/>
    <property type="evidence" value="ECO:0007669"/>
    <property type="project" value="UniProtKB-KW"/>
</dbReference>
<dbReference type="InterPro" id="IPR056924">
    <property type="entry name" value="SH3_Tf2-1"/>
</dbReference>
<keyword evidence="8" id="KW-0808">Transferase</keyword>
<evidence type="ECO:0000256" key="2">
    <source>
        <dbReference type="ARBA" id="ARBA00022723"/>
    </source>
</evidence>
<evidence type="ECO:0000256" key="11">
    <source>
        <dbReference type="ARBA" id="ARBA00023268"/>
    </source>
</evidence>
<dbReference type="GO" id="GO:0015074">
    <property type="term" value="P:DNA integration"/>
    <property type="evidence" value="ECO:0007669"/>
    <property type="project" value="UniProtKB-KW"/>
</dbReference>
<dbReference type="GO" id="GO:0046872">
    <property type="term" value="F:metal ion binding"/>
    <property type="evidence" value="ECO:0007669"/>
    <property type="project" value="UniProtKB-KW"/>
</dbReference>
<comment type="caution">
    <text evidence="15">The sequence shown here is derived from an EMBL/GenBank/DDBJ whole genome shotgun (WGS) entry which is preliminary data.</text>
</comment>
<dbReference type="GO" id="GO:0003887">
    <property type="term" value="F:DNA-directed DNA polymerase activity"/>
    <property type="evidence" value="ECO:0007669"/>
    <property type="project" value="UniProtKB-KW"/>
</dbReference>
<feature type="domain" description="Integrase catalytic" evidence="14">
    <location>
        <begin position="399"/>
        <end position="564"/>
    </location>
</feature>
<keyword evidence="2" id="KW-0479">Metal-binding</keyword>
<dbReference type="AlphaFoldDB" id="A0A8T3AWJ0"/>
<dbReference type="PANTHER" id="PTHR37984:SF5">
    <property type="entry name" value="PROTEIN NYNRIN-LIKE"/>
    <property type="match status" value="1"/>
</dbReference>
<feature type="compositionally biased region" description="Basic and acidic residues" evidence="12">
    <location>
        <begin position="675"/>
        <end position="709"/>
    </location>
</feature>
<dbReference type="Gene3D" id="3.30.420.10">
    <property type="entry name" value="Ribonuclease H-like superfamily/Ribonuclease H"/>
    <property type="match status" value="2"/>
</dbReference>
<dbReference type="GO" id="GO:0006508">
    <property type="term" value="P:proteolysis"/>
    <property type="evidence" value="ECO:0007669"/>
    <property type="project" value="UniProtKB-KW"/>
</dbReference>
<feature type="region of interest" description="Disordered" evidence="12">
    <location>
        <begin position="666"/>
        <end position="765"/>
    </location>
</feature>
<evidence type="ECO:0000259" key="14">
    <source>
        <dbReference type="PROSITE" id="PS50994"/>
    </source>
</evidence>
<dbReference type="InterPro" id="IPR000477">
    <property type="entry name" value="RT_dom"/>
</dbReference>
<accession>A0A8T3AWJ0</accession>
<dbReference type="InterPro" id="IPR050951">
    <property type="entry name" value="Retrovirus_Pol_polyprotein"/>
</dbReference>
<keyword evidence="8" id="KW-0548">Nucleotidyltransferase</keyword>
<keyword evidence="11" id="KW-0511">Multifunctional enzyme</keyword>
<keyword evidence="16" id="KW-1185">Reference proteome</keyword>
<keyword evidence="5" id="KW-0460">Magnesium</keyword>
<keyword evidence="3" id="KW-0064">Aspartyl protease</keyword>
<feature type="domain" description="Reverse transcriptase" evidence="13">
    <location>
        <begin position="1"/>
        <end position="67"/>
    </location>
</feature>
<sequence>MNEVLKPFLDKFCIVYFDDILVYSDNRQQHLQHLKSLFELLKEQKLFVNLLKCAFATSHIRFLGFIVSAEGIQVDPDKVAAIRDWPTPTTFFEVRSFHGLANFYRRFIKGFSLIMAPITDILKLKSFRWDSEQQQSFQKIKDALTTAPVLVLPSFDQLFTVDTDASAIGIGAVLSQLGKPVAFFSEKLCPATQKWTAYEQELYAVVRALKHWESYLLHQEFILCSDNKALQHINTQRTVNRMHARWLLFLQRFTFTLKHKPGNENRVADALSRKATLLTSLQSENVGLEHLKELYEEDVDFGTIWAQCSEGTQVEDYSIRHGFLFKQNLLCVPQSSWRQHLIREIHSGGLAAHLGKENTLKQLQARFFWPRLRRDAFRIVDGCPICQSYKGGAQNTGLYMPLPVPDSIWEDLSMDFVLGLPRTKKGHDSILVVVDRFSKMSHLIACRKTANAAHIATIFFHEIVRLHGIPRSITSDRDVKFISHFWRELWKRLGTELRFSSAYHPQSDGQTEVVNRTLGNMLRCLVQEHPKQWEDVLGKAEFAFNAMPNRSTGKAPFTVVYTKAPNLAIDVIVLPKCKSSSATNFTEDYSKLLDDVRQQIIRSNQRYKAAVDKHRRPCNFQVGDLVMVRLRRERFPPGAYSKLAKRKIGPVPIVAKINDNAYRVELPSGCSTGPAEERGRERIGIEQRAEPDRARRRDRRDHARARDSLVGDGGGGWSVGGGGGGVDQSRLGHGGSGSRRPDRLGHVGAEGWRSASSPKFDGAER</sequence>
<dbReference type="Pfam" id="PF00078">
    <property type="entry name" value="RVT_1"/>
    <property type="match status" value="1"/>
</dbReference>
<dbReference type="Pfam" id="PF17919">
    <property type="entry name" value="RT_RNaseH_2"/>
    <property type="match status" value="1"/>
</dbReference>
<proteinExistence type="predicted"/>
<dbReference type="Pfam" id="PF17921">
    <property type="entry name" value="Integrase_H2C2"/>
    <property type="match status" value="1"/>
</dbReference>
<dbReference type="FunFam" id="3.30.420.10:FF:000032">
    <property type="entry name" value="Retrovirus-related Pol polyprotein from transposon 297-like Protein"/>
    <property type="match status" value="1"/>
</dbReference>
<keyword evidence="6" id="KW-0229">DNA integration</keyword>
<evidence type="ECO:0000256" key="12">
    <source>
        <dbReference type="SAM" id="MobiDB-lite"/>
    </source>
</evidence>
<name>A0A8T3AWJ0_DENNO</name>
<dbReference type="Pfam" id="PF24626">
    <property type="entry name" value="SH3_Tf2-1"/>
    <property type="match status" value="1"/>
</dbReference>
<feature type="compositionally biased region" description="Gly residues" evidence="12">
    <location>
        <begin position="711"/>
        <end position="737"/>
    </location>
</feature>
<evidence type="ECO:0000256" key="8">
    <source>
        <dbReference type="ARBA" id="ARBA00022932"/>
    </source>
</evidence>
<dbReference type="Pfam" id="PF00665">
    <property type="entry name" value="rve"/>
    <property type="match status" value="1"/>
</dbReference>
<evidence type="ECO:0000313" key="16">
    <source>
        <dbReference type="Proteomes" id="UP000829196"/>
    </source>
</evidence>
<dbReference type="InterPro" id="IPR041577">
    <property type="entry name" value="RT_RNaseH_2"/>
</dbReference>
<evidence type="ECO:0000313" key="15">
    <source>
        <dbReference type="EMBL" id="KAI0500072.1"/>
    </source>
</evidence>
<dbReference type="InterPro" id="IPR036397">
    <property type="entry name" value="RNaseH_sf"/>
</dbReference>
<evidence type="ECO:0000256" key="10">
    <source>
        <dbReference type="ARBA" id="ARBA00023172"/>
    </source>
</evidence>
<evidence type="ECO:0000256" key="7">
    <source>
        <dbReference type="ARBA" id="ARBA00022918"/>
    </source>
</evidence>
<evidence type="ECO:0000256" key="6">
    <source>
        <dbReference type="ARBA" id="ARBA00022908"/>
    </source>
</evidence>
<dbReference type="InterPro" id="IPR043502">
    <property type="entry name" value="DNA/RNA_pol_sf"/>
</dbReference>
<keyword evidence="9" id="KW-0238">DNA-binding</keyword>
<dbReference type="GO" id="GO:0006310">
    <property type="term" value="P:DNA recombination"/>
    <property type="evidence" value="ECO:0007669"/>
    <property type="project" value="UniProtKB-KW"/>
</dbReference>
<dbReference type="GO" id="GO:0003677">
    <property type="term" value="F:DNA binding"/>
    <property type="evidence" value="ECO:0007669"/>
    <property type="project" value="UniProtKB-KW"/>
</dbReference>
<dbReference type="Gene3D" id="1.10.340.70">
    <property type="match status" value="1"/>
</dbReference>
<dbReference type="CDD" id="cd09274">
    <property type="entry name" value="RNase_HI_RT_Ty3"/>
    <property type="match status" value="1"/>
</dbReference>
<dbReference type="Gene3D" id="3.30.70.270">
    <property type="match status" value="2"/>
</dbReference>
<keyword evidence="1" id="KW-0645">Protease</keyword>
<dbReference type="PROSITE" id="PS50994">
    <property type="entry name" value="INTEGRASE"/>
    <property type="match status" value="1"/>
</dbReference>
<evidence type="ECO:0000256" key="1">
    <source>
        <dbReference type="ARBA" id="ARBA00022670"/>
    </source>
</evidence>